<dbReference type="OrthoDB" id="10255128at2759"/>
<dbReference type="InterPro" id="IPR050849">
    <property type="entry name" value="HAD-like_hydrolase_phosphatase"/>
</dbReference>
<dbReference type="AlphaFoldDB" id="A0A1G4JKS7"/>
<dbReference type="PANTHER" id="PTHR28181">
    <property type="entry name" value="UPF0655 PROTEIN YCR015C"/>
    <property type="match status" value="1"/>
</dbReference>
<gene>
    <name evidence="1" type="ORF">LAME_0E11518G</name>
</gene>
<dbReference type="Proteomes" id="UP000191144">
    <property type="component" value="Chromosome E"/>
</dbReference>
<sequence length="300" mass="34249">MHLLVTDFDETVTKKDTISTLAELPYLHKSFPVPWAHFVDTYNQGYQKFTVANRDLPILNVWNSNREQLITVGNYEQMFRAEIDYQKSMRPIELNSIQELEDKGAFTNITLDQVRELSRARTNLLRDDFLEAWRAVSEVHILSVNWSRVFIESMLACAVTTDEATGINPPVQTTCNDLIAEEGRLTGKFNKAVVTGYDKIEELKKLLKASSATRTIWYVGDSETDLLSTLYPGVNGVILLDPEENRKKFDKITSVLGVKHEDLKGYSTARDLDCVKISCKMNGALYFVKSWKALVRLLRQ</sequence>
<dbReference type="EMBL" id="LT598481">
    <property type="protein sequence ID" value="SCU91172.1"/>
    <property type="molecule type" value="Genomic_DNA"/>
</dbReference>
<dbReference type="Gene3D" id="3.40.50.1000">
    <property type="entry name" value="HAD superfamily/HAD-like"/>
    <property type="match status" value="1"/>
</dbReference>
<dbReference type="SUPFAM" id="SSF56784">
    <property type="entry name" value="HAD-like"/>
    <property type="match status" value="1"/>
</dbReference>
<keyword evidence="2" id="KW-1185">Reference proteome</keyword>
<accession>A0A1G4JKS7</accession>
<reference evidence="2" key="1">
    <citation type="submission" date="2016-03" db="EMBL/GenBank/DDBJ databases">
        <authorList>
            <person name="Devillers Hugo."/>
        </authorList>
    </citation>
    <scope>NUCLEOTIDE SEQUENCE [LARGE SCALE GENOMIC DNA]</scope>
</reference>
<dbReference type="PANTHER" id="PTHR28181:SF1">
    <property type="entry name" value="COLD TOLERANCE PROTEIN 1"/>
    <property type="match status" value="1"/>
</dbReference>
<dbReference type="InterPro" id="IPR036412">
    <property type="entry name" value="HAD-like_sf"/>
</dbReference>
<organism evidence="1 2">
    <name type="scientific">Lachancea meyersii CBS 8951</name>
    <dbReference type="NCBI Taxonomy" id="1266667"/>
    <lineage>
        <taxon>Eukaryota</taxon>
        <taxon>Fungi</taxon>
        <taxon>Dikarya</taxon>
        <taxon>Ascomycota</taxon>
        <taxon>Saccharomycotina</taxon>
        <taxon>Saccharomycetes</taxon>
        <taxon>Saccharomycetales</taxon>
        <taxon>Saccharomycetaceae</taxon>
        <taxon>Lachancea</taxon>
    </lineage>
</organism>
<protein>
    <submittedName>
        <fullName evidence="1">LAME_0E11518g1_1</fullName>
    </submittedName>
</protein>
<name>A0A1G4JKS7_9SACH</name>
<proteinExistence type="predicted"/>
<evidence type="ECO:0000313" key="2">
    <source>
        <dbReference type="Proteomes" id="UP000191144"/>
    </source>
</evidence>
<dbReference type="InterPro" id="IPR023214">
    <property type="entry name" value="HAD_sf"/>
</dbReference>
<evidence type="ECO:0000313" key="1">
    <source>
        <dbReference type="EMBL" id="SCU91172.1"/>
    </source>
</evidence>